<feature type="region of interest" description="Disordered" evidence="6">
    <location>
        <begin position="930"/>
        <end position="958"/>
    </location>
</feature>
<protein>
    <submittedName>
        <fullName evidence="7">EBNA-3B</fullName>
    </submittedName>
</protein>
<keyword evidence="4" id="KW-0805">Transcription regulation</keyword>
<feature type="region of interest" description="Disordered" evidence="6">
    <location>
        <begin position="429"/>
        <end position="471"/>
    </location>
</feature>
<feature type="compositionally biased region" description="Basic and acidic residues" evidence="6">
    <location>
        <begin position="78"/>
        <end position="92"/>
    </location>
</feature>
<feature type="compositionally biased region" description="Polar residues" evidence="6">
    <location>
        <begin position="601"/>
        <end position="615"/>
    </location>
</feature>
<feature type="compositionally biased region" description="Pro residues" evidence="6">
    <location>
        <begin position="698"/>
        <end position="728"/>
    </location>
</feature>
<dbReference type="GO" id="GO:0042025">
    <property type="term" value="C:host cell nucleus"/>
    <property type="evidence" value="ECO:0007669"/>
    <property type="project" value="UniProtKB-SubCell"/>
</dbReference>
<dbReference type="InterPro" id="IPR007706">
    <property type="entry name" value="EBNA-3/4/6"/>
</dbReference>
<reference evidence="7" key="1">
    <citation type="journal article" date="2018" name="Int. J. Cancer">
        <title>High risk Epstein-Barr virus variants characterized by distinct polymorphisms in the EBER locus are strongly associated with nasopharyngeal carcinoma.</title>
        <authorList>
            <person name="Hui K.F."/>
            <person name="Chan T.F."/>
            <person name="Yang W."/>
            <person name="Shen J.J."/>
            <person name="Lam K.P."/>
            <person name="Kwok H."/>
            <person name="Sham P.C."/>
            <person name="Tsao S.W."/>
            <person name="Kwong D.L."/>
            <person name="Lung M.L."/>
            <person name="Chiang A.K."/>
        </authorList>
    </citation>
    <scope>NUCLEOTIDE SEQUENCE</scope>
    <source>
        <strain evidence="7">HKHD30</strain>
    </source>
</reference>
<feature type="compositionally biased region" description="Low complexity" evidence="6">
    <location>
        <begin position="575"/>
        <end position="594"/>
    </location>
</feature>
<organism evidence="7">
    <name type="scientific">Epstein-Barr virus (strain GD1)</name>
    <name type="common">HHV-4</name>
    <name type="synonym">Human gammaherpesvirus 4</name>
    <dbReference type="NCBI Taxonomy" id="10376"/>
    <lineage>
        <taxon>Viruses</taxon>
        <taxon>Duplodnaviria</taxon>
        <taxon>Heunggongvirae</taxon>
        <taxon>Peploviricota</taxon>
        <taxon>Herviviricetes</taxon>
        <taxon>Herpesvirales</taxon>
        <taxon>Orthoherpesviridae</taxon>
        <taxon>Gammaherpesvirinae</taxon>
        <taxon>Lymphocryptovirus</taxon>
        <taxon>Lymphocryptovirus humangamma4</taxon>
    </lineage>
</organism>
<keyword evidence="5" id="KW-0804">Transcription</keyword>
<evidence type="ECO:0000313" key="7">
    <source>
        <dbReference type="EMBL" id="QAQ96043.1"/>
    </source>
</evidence>
<keyword evidence="3" id="KW-0945">Host-virus interaction</keyword>
<dbReference type="Pfam" id="PF05009">
    <property type="entry name" value="EBV-NA3"/>
    <property type="match status" value="1"/>
</dbReference>
<feature type="region of interest" description="Disordered" evidence="6">
    <location>
        <begin position="869"/>
        <end position="889"/>
    </location>
</feature>
<evidence type="ECO:0000256" key="5">
    <source>
        <dbReference type="ARBA" id="ARBA00023163"/>
    </source>
</evidence>
<accession>A0A3R6ACM8</accession>
<evidence type="ECO:0000256" key="3">
    <source>
        <dbReference type="ARBA" id="ARBA00022581"/>
    </source>
</evidence>
<feature type="compositionally biased region" description="Low complexity" evidence="6">
    <location>
        <begin position="947"/>
        <end position="958"/>
    </location>
</feature>
<comment type="subcellular location">
    <subcellularLocation>
        <location evidence="1">Host nucleus</location>
    </subcellularLocation>
</comment>
<proteinExistence type="predicted"/>
<feature type="region of interest" description="Disordered" evidence="6">
    <location>
        <begin position="1"/>
        <end position="92"/>
    </location>
</feature>
<dbReference type="EMBL" id="MH590399">
    <property type="protein sequence ID" value="QAQ96043.1"/>
    <property type="molecule type" value="Genomic_DNA"/>
</dbReference>
<organismHost>
    <name type="scientific">Homo sapiens</name>
    <name type="common">Human</name>
    <dbReference type="NCBI Taxonomy" id="9606"/>
</organismHost>
<feature type="region of interest" description="Disordered" evidence="6">
    <location>
        <begin position="560"/>
        <end position="627"/>
    </location>
</feature>
<keyword evidence="2" id="KW-1048">Host nucleus</keyword>
<dbReference type="GO" id="GO:0016032">
    <property type="term" value="P:viral process"/>
    <property type="evidence" value="ECO:0007669"/>
    <property type="project" value="InterPro"/>
</dbReference>
<evidence type="ECO:0000256" key="1">
    <source>
        <dbReference type="ARBA" id="ARBA00004147"/>
    </source>
</evidence>
<evidence type="ECO:0000256" key="4">
    <source>
        <dbReference type="ARBA" id="ARBA00023015"/>
    </source>
</evidence>
<gene>
    <name evidence="7" type="primary">EBNA-3B</name>
</gene>
<sequence length="958" mass="104979">MKKAWLIRAQQADAGGASGSEDPPDYGDQGNVKQVGSDPISPEIGPFELSAASEDDPQSGPVEENLDAAAREEEEPHEQEHNGGDDPLDVHTRQPRFVDVNPTQAPVIQLVHAVYDSMLQSDLRPLGSLFLEQNLNIEEFIWMCMTVRHRCQAIRKKPLPIVKQRRWKLLSPYRSWRMGYRTHNLKVNSFESGGDNVHPVLVTATLGCDEGTRHATTYSAGIVQIPRISDQNQKIETAFLMARRARSLSAERYTLFFDLVSSGNTLYAIWIGLGTKNRVSFIEFVGWLCKKDHTHIREWFRQCTGRPKAAKPWLRAHPVAIPYDDPLTNEEIDLAYARGQAMNIEAPRLPDDPIIVEDDDESEEIEAESDEEEDKCGMEALKNIPQTLPYNPTVYGRPSLFDRKSDAKSTKKCRAIVTDFSVITAIEEEHRKKKAARTEQPRATPESQAPTVVLQRPPTQHEPGPAGPLSVQARLEPWQPLPGPQVTTVLLHEESMQGVQVHGSMLDLLEKDDEVMEQRVMATLLPPVPQQPRAGRRGPCVYTGDLGIESDELASTEPVHDQLLPAPGPDPLEIQPLTSPTTSQLSSSAPSCAQTPWPVVQPSQTPDDPTNQSRPPETAAPHQWPMPLRPIPMRPLRMQPIPFNHPVGPTPHQTPQVEITPYEPTWAQIGQIPYQPTPTGPATMLLCQWAPATMQAPPRAPTPMSPPEVPPVPRQRPRGAPTPTPPLQVLPTPMQRPRGAPTPTPPLQVLPTPMQRPRGAPTPTPPPQVLPTPMQLALRAPAGQQGPTKQILRQLLTGGVKKGRPSLKLQAALERQAAAGWQSSPGSGTSAKIVRAPIFYPPVLQPIQVMGPGGSPTAMAASAVTPAPTEYTRERRGVGPMPPTDIPPSKRAKIEAYTEPEMPHGGASHSPVVILENVSKGQQQTLECGGTAKQERDMLGLGDIAVSSPSSSETSNDE</sequence>
<feature type="region of interest" description="Disordered" evidence="6">
    <location>
        <begin position="695"/>
        <end position="765"/>
    </location>
</feature>
<evidence type="ECO:0000256" key="6">
    <source>
        <dbReference type="SAM" id="MobiDB-lite"/>
    </source>
</evidence>
<name>A0A3R6ACM8_EBVG</name>
<evidence type="ECO:0000256" key="2">
    <source>
        <dbReference type="ARBA" id="ARBA00022562"/>
    </source>
</evidence>